<gene>
    <name evidence="3" type="ORF">FOL47_009887</name>
</gene>
<dbReference type="InterPro" id="IPR001680">
    <property type="entry name" value="WD40_rpt"/>
</dbReference>
<reference evidence="3 4" key="1">
    <citation type="submission" date="2020-04" db="EMBL/GenBank/DDBJ databases">
        <title>Perkinsus chesapeaki whole genome sequence.</title>
        <authorList>
            <person name="Bogema D.R."/>
        </authorList>
    </citation>
    <scope>NUCLEOTIDE SEQUENCE [LARGE SCALE GENOMIC DNA]</scope>
    <source>
        <strain evidence="3">ATCC PRA-425</strain>
    </source>
</reference>
<protein>
    <submittedName>
        <fullName evidence="3">Uncharacterized protein</fullName>
    </submittedName>
</protein>
<dbReference type="GO" id="GO:0044458">
    <property type="term" value="P:motile cilium assembly"/>
    <property type="evidence" value="ECO:0007669"/>
    <property type="project" value="TreeGrafter"/>
</dbReference>
<dbReference type="PANTHER" id="PTHR44499:SF1">
    <property type="entry name" value="JOUBERIN"/>
    <property type="match status" value="1"/>
</dbReference>
<organism evidence="3 4">
    <name type="scientific">Perkinsus chesapeaki</name>
    <name type="common">Clam parasite</name>
    <name type="synonym">Perkinsus andrewsi</name>
    <dbReference type="NCBI Taxonomy" id="330153"/>
    <lineage>
        <taxon>Eukaryota</taxon>
        <taxon>Sar</taxon>
        <taxon>Alveolata</taxon>
        <taxon>Perkinsozoa</taxon>
        <taxon>Perkinsea</taxon>
        <taxon>Perkinsida</taxon>
        <taxon>Perkinsidae</taxon>
        <taxon>Perkinsus</taxon>
    </lineage>
</organism>
<dbReference type="InterPro" id="IPR015943">
    <property type="entry name" value="WD40/YVTN_repeat-like_dom_sf"/>
</dbReference>
<dbReference type="EMBL" id="JAAPAO010000072">
    <property type="protein sequence ID" value="KAF4673969.1"/>
    <property type="molecule type" value="Genomic_DNA"/>
</dbReference>
<evidence type="ECO:0000256" key="1">
    <source>
        <dbReference type="PROSITE-ProRule" id="PRU00221"/>
    </source>
</evidence>
<name>A0A7J6MQU9_PERCH</name>
<evidence type="ECO:0000313" key="3">
    <source>
        <dbReference type="EMBL" id="KAF4673969.1"/>
    </source>
</evidence>
<keyword evidence="1" id="KW-0853">WD repeat</keyword>
<feature type="repeat" description="WD" evidence="1">
    <location>
        <begin position="658"/>
        <end position="686"/>
    </location>
</feature>
<dbReference type="Proteomes" id="UP000591131">
    <property type="component" value="Unassembled WGS sequence"/>
</dbReference>
<dbReference type="PANTHER" id="PTHR44499">
    <property type="entry name" value="JOUBERIN"/>
    <property type="match status" value="1"/>
</dbReference>
<dbReference type="AlphaFoldDB" id="A0A7J6MQU9"/>
<evidence type="ECO:0000313" key="4">
    <source>
        <dbReference type="Proteomes" id="UP000591131"/>
    </source>
</evidence>
<accession>A0A7J6MQU9</accession>
<sequence length="822" mass="89545">MAARRIGSSTLGDDSVAVATNQQTISADNHPNSTTVKHTSFATFSVSNEEGRLPPCRGKFPLADRIKMVLLETIKRRRPSKAVINLDGLQAAAKEWAAVGQLPLLSKLSSVLISSIEWHPEALVTLNIPPPVRRRGGKSAAEGMTTSFTVKMYTLDLERGLRYMRTGTRIPTGKMAGLHSTIPTLITKPVALSCTNCSECIETPYRSLPINQTLVIPDPDISRAAGLFFIFELIADNNGTNDKGEVLAPAKVDYLSNMSLVVNLRLSMYHPRYRGPSRASGSEETLECPDRVYDVAMPAKYPIPGLLLVVCFDPVKVIQDDYRKKKALTSASKSQSVVIERSSGGRSDLGIYTRHPGHPCLPYNAYVGTIDLDNDDRGAFRITLSPNNECIAVARQEIYHATESSRISIYSMEESSQPVVEADQCISGQTLALLWPTPDSLISTSADGRILVWSLEGLSNEADHVRLYATVEFSQPGSAFSLSTWVRGSSRCIVSCGDSGVRMWMMDDHIHNKMLYTPPGPSDRTTSMDRSSFSSLLYVGTSAGEVIAFDTAENIPSIIGLYDHQDLIGIPVWHIRVITDEVIAPISATPARVIKKAARGFRPKNSHDVLMLTMADSTIRIALVPRELTADDSRGSLDIIISLRGALIENSLPRPDISPDGRFVVCGSSNGELNLWDISEDGTLVGDDGRLKVVVPGIIADVVWLSSHNVVICAPVSPADEIVSVPGLLLVGGPSGNGMLPDLQRPPLQRATTEAKGESASQGFDESIDVEDEEWHIKWIESDHALGKEVSRSIKKKALEEARLEQSLFYKKSTTSLASRTT</sequence>
<dbReference type="PROSITE" id="PS50082">
    <property type="entry name" value="WD_REPEATS_2"/>
    <property type="match status" value="1"/>
</dbReference>
<feature type="region of interest" description="Disordered" evidence="2">
    <location>
        <begin position="740"/>
        <end position="765"/>
    </location>
</feature>
<keyword evidence="4" id="KW-1185">Reference proteome</keyword>
<dbReference type="SUPFAM" id="SSF50978">
    <property type="entry name" value="WD40 repeat-like"/>
    <property type="match status" value="1"/>
</dbReference>
<dbReference type="InterPro" id="IPR036322">
    <property type="entry name" value="WD40_repeat_dom_sf"/>
</dbReference>
<dbReference type="OrthoDB" id="342119at2759"/>
<comment type="caution">
    <text evidence="3">The sequence shown here is derived from an EMBL/GenBank/DDBJ whole genome shotgun (WGS) entry which is preliminary data.</text>
</comment>
<dbReference type="InterPro" id="IPR052803">
    <property type="entry name" value="Cilium-Associated_Jouberin"/>
</dbReference>
<proteinExistence type="predicted"/>
<evidence type="ECO:0000256" key="2">
    <source>
        <dbReference type="SAM" id="MobiDB-lite"/>
    </source>
</evidence>
<dbReference type="GO" id="GO:0036064">
    <property type="term" value="C:ciliary basal body"/>
    <property type="evidence" value="ECO:0007669"/>
    <property type="project" value="TreeGrafter"/>
</dbReference>
<dbReference type="Gene3D" id="2.130.10.10">
    <property type="entry name" value="YVTN repeat-like/Quinoprotein amine dehydrogenase"/>
    <property type="match status" value="1"/>
</dbReference>